<feature type="transmembrane region" description="Helical" evidence="8">
    <location>
        <begin position="227"/>
        <end position="251"/>
    </location>
</feature>
<keyword evidence="7 8" id="KW-0472">Membrane</keyword>
<feature type="transmembrane region" description="Helical" evidence="8">
    <location>
        <begin position="141"/>
        <end position="165"/>
    </location>
</feature>
<dbReference type="PANTHER" id="PTHR21716:SF53">
    <property type="entry name" value="PERMEASE PERM-RELATED"/>
    <property type="match status" value="1"/>
</dbReference>
<dbReference type="EMBL" id="CP048222">
    <property type="protein sequence ID" value="QHT70964.1"/>
    <property type="molecule type" value="Genomic_DNA"/>
</dbReference>
<evidence type="ECO:0000313" key="9">
    <source>
        <dbReference type="EMBL" id="QHT70964.1"/>
    </source>
</evidence>
<feature type="transmembrane region" description="Helical" evidence="8">
    <location>
        <begin position="30"/>
        <end position="47"/>
    </location>
</feature>
<evidence type="ECO:0000256" key="6">
    <source>
        <dbReference type="ARBA" id="ARBA00022989"/>
    </source>
</evidence>
<evidence type="ECO:0000256" key="8">
    <source>
        <dbReference type="SAM" id="Phobius"/>
    </source>
</evidence>
<dbReference type="InterPro" id="IPR002549">
    <property type="entry name" value="AI-2E-like"/>
</dbReference>
<sequence>MQTVPVSRVNSVLFLGFLICTALYFAKSFLIPFVVALLLAMLVLPLCNKFEGWGIKRGLSIFLCILLILAVVAGIFGVFTAQVVSFNEELPKMKSQMQEVLYKVQQWIEVQFKIPPQEQESFLEENTASSAKDAGKIAKQIVSGAIGGLTTFLLILVYIFFFLFYREKYEVFFMKIRGENNAGEIKDVLNKIAKVAIKYIGGRFVAILILAVLNSVGLLIIGVKYAILLGCLAALFTFIPYVGTIIGGVFAAGTALVTKSPGAALAVIGMLAFIQLVDDYFIEPYIVGGQVNLSPLAIIVILVIGGLLWGVAGMILFIPLLGIAKVIFDHVPTLQPYGYLIGDDKKEEGNSFKQKIKNWFQKRKQAA</sequence>
<keyword evidence="4" id="KW-1003">Cell membrane</keyword>
<keyword evidence="3" id="KW-0813">Transport</keyword>
<name>A0A6C0GT31_9BACT</name>
<reference evidence="9 10" key="1">
    <citation type="submission" date="2020-01" db="EMBL/GenBank/DDBJ databases">
        <authorList>
            <person name="Kim M.K."/>
        </authorList>
    </citation>
    <scope>NUCLEOTIDE SEQUENCE [LARGE SCALE GENOMIC DNA]</scope>
    <source>
        <strain evidence="9 10">172606-1</strain>
    </source>
</reference>
<accession>A0A6C0GT31</accession>
<evidence type="ECO:0000256" key="3">
    <source>
        <dbReference type="ARBA" id="ARBA00022448"/>
    </source>
</evidence>
<feature type="transmembrane region" description="Helical" evidence="8">
    <location>
        <begin position="200"/>
        <end position="221"/>
    </location>
</feature>
<feature type="transmembrane region" description="Helical" evidence="8">
    <location>
        <begin position="7"/>
        <end position="24"/>
    </location>
</feature>
<comment type="subcellular location">
    <subcellularLocation>
        <location evidence="1">Cell membrane</location>
        <topology evidence="1">Multi-pass membrane protein</topology>
    </subcellularLocation>
</comment>
<evidence type="ECO:0000256" key="5">
    <source>
        <dbReference type="ARBA" id="ARBA00022692"/>
    </source>
</evidence>
<protein>
    <submittedName>
        <fullName evidence="9">AI-2E family transporter</fullName>
    </submittedName>
</protein>
<dbReference type="PANTHER" id="PTHR21716">
    <property type="entry name" value="TRANSMEMBRANE PROTEIN"/>
    <property type="match status" value="1"/>
</dbReference>
<dbReference type="RefSeq" id="WP_162446907.1">
    <property type="nucleotide sequence ID" value="NZ_CP048222.1"/>
</dbReference>
<evidence type="ECO:0000256" key="1">
    <source>
        <dbReference type="ARBA" id="ARBA00004651"/>
    </source>
</evidence>
<dbReference type="AlphaFoldDB" id="A0A6C0GT31"/>
<dbReference type="Proteomes" id="UP000480178">
    <property type="component" value="Chromosome"/>
</dbReference>
<proteinExistence type="inferred from homology"/>
<keyword evidence="6 8" id="KW-1133">Transmembrane helix</keyword>
<evidence type="ECO:0000256" key="7">
    <source>
        <dbReference type="ARBA" id="ARBA00023136"/>
    </source>
</evidence>
<feature type="transmembrane region" description="Helical" evidence="8">
    <location>
        <begin position="294"/>
        <end position="318"/>
    </location>
</feature>
<feature type="transmembrane region" description="Helical" evidence="8">
    <location>
        <begin position="59"/>
        <end position="84"/>
    </location>
</feature>
<evidence type="ECO:0000313" key="10">
    <source>
        <dbReference type="Proteomes" id="UP000480178"/>
    </source>
</evidence>
<keyword evidence="10" id="KW-1185">Reference proteome</keyword>
<dbReference type="KEGG" id="rhoz:GXP67_32110"/>
<evidence type="ECO:0000256" key="2">
    <source>
        <dbReference type="ARBA" id="ARBA00009773"/>
    </source>
</evidence>
<comment type="similarity">
    <text evidence="2">Belongs to the autoinducer-2 exporter (AI-2E) (TC 2.A.86) family.</text>
</comment>
<evidence type="ECO:0000256" key="4">
    <source>
        <dbReference type="ARBA" id="ARBA00022475"/>
    </source>
</evidence>
<gene>
    <name evidence="9" type="ORF">GXP67_32110</name>
</gene>
<feature type="transmembrane region" description="Helical" evidence="8">
    <location>
        <begin position="263"/>
        <end position="282"/>
    </location>
</feature>
<dbReference type="GO" id="GO:0055085">
    <property type="term" value="P:transmembrane transport"/>
    <property type="evidence" value="ECO:0007669"/>
    <property type="project" value="TreeGrafter"/>
</dbReference>
<organism evidence="9 10">
    <name type="scientific">Rhodocytophaga rosea</name>
    <dbReference type="NCBI Taxonomy" id="2704465"/>
    <lineage>
        <taxon>Bacteria</taxon>
        <taxon>Pseudomonadati</taxon>
        <taxon>Bacteroidota</taxon>
        <taxon>Cytophagia</taxon>
        <taxon>Cytophagales</taxon>
        <taxon>Rhodocytophagaceae</taxon>
        <taxon>Rhodocytophaga</taxon>
    </lineage>
</organism>
<dbReference type="GO" id="GO:0005886">
    <property type="term" value="C:plasma membrane"/>
    <property type="evidence" value="ECO:0007669"/>
    <property type="project" value="UniProtKB-SubCell"/>
</dbReference>
<keyword evidence="5 8" id="KW-0812">Transmembrane</keyword>
<dbReference type="Pfam" id="PF01594">
    <property type="entry name" value="AI-2E_transport"/>
    <property type="match status" value="1"/>
</dbReference>